<feature type="region of interest" description="Disordered" evidence="1">
    <location>
        <begin position="89"/>
        <end position="112"/>
    </location>
</feature>
<keyword evidence="3" id="KW-1185">Reference proteome</keyword>
<organism evidence="2 3">
    <name type="scientific">Lactuca saligna</name>
    <name type="common">Willowleaf lettuce</name>
    <dbReference type="NCBI Taxonomy" id="75948"/>
    <lineage>
        <taxon>Eukaryota</taxon>
        <taxon>Viridiplantae</taxon>
        <taxon>Streptophyta</taxon>
        <taxon>Embryophyta</taxon>
        <taxon>Tracheophyta</taxon>
        <taxon>Spermatophyta</taxon>
        <taxon>Magnoliopsida</taxon>
        <taxon>eudicotyledons</taxon>
        <taxon>Gunneridae</taxon>
        <taxon>Pentapetalae</taxon>
        <taxon>asterids</taxon>
        <taxon>campanulids</taxon>
        <taxon>Asterales</taxon>
        <taxon>Asteraceae</taxon>
        <taxon>Cichorioideae</taxon>
        <taxon>Cichorieae</taxon>
        <taxon>Lactucinae</taxon>
        <taxon>Lactuca</taxon>
    </lineage>
</organism>
<gene>
    <name evidence="2" type="ORF">LSALG_LOCUS15046</name>
</gene>
<dbReference type="Proteomes" id="UP001177003">
    <property type="component" value="Chromosome 3"/>
</dbReference>
<sequence length="133" mass="15156">MLLLSKKKNVKCWKQIRYTEKQVDDLLLEKAVTRSCLSDITGFLSDIVETRDPMISINIKKHMAKKLRLVFAMLHRLEGVMKPVVFSQQGGEGGSKVQLNEPPPKAPVNPHVIKKEPNCKEKLFNDESIIDDE</sequence>
<proteinExistence type="predicted"/>
<dbReference type="AlphaFoldDB" id="A0AA35YJC9"/>
<evidence type="ECO:0000313" key="2">
    <source>
        <dbReference type="EMBL" id="CAI9274999.1"/>
    </source>
</evidence>
<name>A0AA35YJC9_LACSI</name>
<evidence type="ECO:0000256" key="1">
    <source>
        <dbReference type="SAM" id="MobiDB-lite"/>
    </source>
</evidence>
<dbReference type="EMBL" id="OX465079">
    <property type="protein sequence ID" value="CAI9274999.1"/>
    <property type="molecule type" value="Genomic_DNA"/>
</dbReference>
<reference evidence="2" key="1">
    <citation type="submission" date="2023-04" db="EMBL/GenBank/DDBJ databases">
        <authorList>
            <person name="Vijverberg K."/>
            <person name="Xiong W."/>
            <person name="Schranz E."/>
        </authorList>
    </citation>
    <scope>NUCLEOTIDE SEQUENCE</scope>
</reference>
<evidence type="ECO:0000313" key="3">
    <source>
        <dbReference type="Proteomes" id="UP001177003"/>
    </source>
</evidence>
<accession>A0AA35YJC9</accession>
<protein>
    <submittedName>
        <fullName evidence="2">Uncharacterized protein</fullName>
    </submittedName>
</protein>